<name>A0A5B6WIN9_9ROSI</name>
<dbReference type="AlphaFoldDB" id="A0A5B6WIN9"/>
<sequence>MLCMIKKEEGRAEKNDMLRELFKPRTDKLRAPQCNQGSHGRVTEASPCGYSTSLCSQTMYNSNMGSHGCVAKPCNNL</sequence>
<reference evidence="1" key="1">
    <citation type="submission" date="2019-08" db="EMBL/GenBank/DDBJ databases">
        <authorList>
            <person name="Liu F."/>
        </authorList>
    </citation>
    <scope>NUCLEOTIDE SEQUENCE [LARGE SCALE GENOMIC DNA]</scope>
    <source>
        <strain evidence="1">PA1801</strain>
        <tissue evidence="1">Leaf</tissue>
    </source>
</reference>
<proteinExistence type="predicted"/>
<dbReference type="EMBL" id="SMMG02000003">
    <property type="protein sequence ID" value="KAA3481283.1"/>
    <property type="molecule type" value="Genomic_DNA"/>
</dbReference>
<evidence type="ECO:0000313" key="1">
    <source>
        <dbReference type="EMBL" id="KAA3481283.1"/>
    </source>
</evidence>
<evidence type="ECO:0000313" key="2">
    <source>
        <dbReference type="Proteomes" id="UP000325315"/>
    </source>
</evidence>
<keyword evidence="2" id="KW-1185">Reference proteome</keyword>
<organism evidence="1 2">
    <name type="scientific">Gossypium australe</name>
    <dbReference type="NCBI Taxonomy" id="47621"/>
    <lineage>
        <taxon>Eukaryota</taxon>
        <taxon>Viridiplantae</taxon>
        <taxon>Streptophyta</taxon>
        <taxon>Embryophyta</taxon>
        <taxon>Tracheophyta</taxon>
        <taxon>Spermatophyta</taxon>
        <taxon>Magnoliopsida</taxon>
        <taxon>eudicotyledons</taxon>
        <taxon>Gunneridae</taxon>
        <taxon>Pentapetalae</taxon>
        <taxon>rosids</taxon>
        <taxon>malvids</taxon>
        <taxon>Malvales</taxon>
        <taxon>Malvaceae</taxon>
        <taxon>Malvoideae</taxon>
        <taxon>Gossypium</taxon>
    </lineage>
</organism>
<gene>
    <name evidence="1" type="ORF">EPI10_021657</name>
</gene>
<protein>
    <submittedName>
        <fullName evidence="1">Uncharacterized protein</fullName>
    </submittedName>
</protein>
<accession>A0A5B6WIN9</accession>
<dbReference type="Proteomes" id="UP000325315">
    <property type="component" value="Unassembled WGS sequence"/>
</dbReference>
<comment type="caution">
    <text evidence="1">The sequence shown here is derived from an EMBL/GenBank/DDBJ whole genome shotgun (WGS) entry which is preliminary data.</text>
</comment>